<reference evidence="2" key="1">
    <citation type="submission" date="2019-06" db="EMBL/GenBank/DDBJ databases">
        <authorList>
            <person name="Murdoch R.W."/>
            <person name="Fathepure B."/>
        </authorList>
    </citation>
    <scope>NUCLEOTIDE SEQUENCE</scope>
</reference>
<dbReference type="InterPro" id="IPR016181">
    <property type="entry name" value="Acyl_CoA_acyltransferase"/>
</dbReference>
<dbReference type="GO" id="GO:0016747">
    <property type="term" value="F:acyltransferase activity, transferring groups other than amino-acyl groups"/>
    <property type="evidence" value="ECO:0007669"/>
    <property type="project" value="InterPro"/>
</dbReference>
<protein>
    <recommendedName>
        <fullName evidence="1">N-acetyltransferase domain-containing protein</fullName>
    </recommendedName>
</protein>
<name>A0A5B8R6P2_9ZZZZ</name>
<feature type="domain" description="N-acetyltransferase" evidence="1">
    <location>
        <begin position="38"/>
        <end position="114"/>
    </location>
</feature>
<sequence>MHSMAPVADINAAFEAWLDATEEAEPIGQDNTGLRHRRIGHAIGAVDTESDYLVLCRIETDPGHRGEGEATRLLELLKGICERYNVTLLGQATAYDDTGLDQQALLEWYRRHDFEIDHGRTAQPLVWYPARP</sequence>
<dbReference type="AlphaFoldDB" id="A0A5B8R6P2"/>
<organism evidence="2">
    <name type="scientific">uncultured organism</name>
    <dbReference type="NCBI Taxonomy" id="155900"/>
    <lineage>
        <taxon>unclassified sequences</taxon>
        <taxon>environmental samples</taxon>
    </lineage>
</organism>
<evidence type="ECO:0000313" key="2">
    <source>
        <dbReference type="EMBL" id="QEA04689.1"/>
    </source>
</evidence>
<accession>A0A5B8R6P2</accession>
<dbReference type="EMBL" id="MN079087">
    <property type="protein sequence ID" value="QEA04689.1"/>
    <property type="molecule type" value="Genomic_DNA"/>
</dbReference>
<dbReference type="InterPro" id="IPR000182">
    <property type="entry name" value="GNAT_dom"/>
</dbReference>
<dbReference type="SUPFAM" id="SSF55729">
    <property type="entry name" value="Acyl-CoA N-acyltransferases (Nat)"/>
    <property type="match status" value="1"/>
</dbReference>
<proteinExistence type="predicted"/>
<evidence type="ECO:0000259" key="1">
    <source>
        <dbReference type="Pfam" id="PF00583"/>
    </source>
</evidence>
<dbReference type="Gene3D" id="3.40.630.30">
    <property type="match status" value="1"/>
</dbReference>
<gene>
    <name evidence="2" type="ORF">KBTEX_00997</name>
</gene>
<dbReference type="Pfam" id="PF00583">
    <property type="entry name" value="Acetyltransf_1"/>
    <property type="match status" value="1"/>
</dbReference>